<dbReference type="SUPFAM" id="SSF46785">
    <property type="entry name" value="Winged helix' DNA-binding domain"/>
    <property type="match status" value="1"/>
</dbReference>
<evidence type="ECO:0000256" key="3">
    <source>
        <dbReference type="ARBA" id="ARBA00023163"/>
    </source>
</evidence>
<dbReference type="InterPro" id="IPR036390">
    <property type="entry name" value="WH_DNA-bd_sf"/>
</dbReference>
<keyword evidence="3" id="KW-0804">Transcription</keyword>
<evidence type="ECO:0000313" key="9">
    <source>
        <dbReference type="Proteomes" id="UP000593929"/>
    </source>
</evidence>
<keyword evidence="2" id="KW-0238">DNA-binding</keyword>
<reference evidence="5 8" key="1">
    <citation type="submission" date="2014-09" db="EMBL/GenBank/DDBJ databases">
        <title>Lactobacillus mucosae CRL573 Genome Sequencing.</title>
        <authorList>
            <person name="Bleckwedel J."/>
            <person name="Teran L.C."/>
            <person name="Bonacina J."/>
            <person name="Saavedra L."/>
            <person name="Mozzi F.B."/>
            <person name="Raya R.R."/>
        </authorList>
    </citation>
    <scope>NUCLEOTIDE SEQUENCE [LARGE SCALE GENOMIC DNA]</scope>
    <source>
        <strain evidence="5 8">CRL573</strain>
    </source>
</reference>
<dbReference type="EMBL" id="CP062966">
    <property type="protein sequence ID" value="QOL70456.1"/>
    <property type="molecule type" value="Genomic_DNA"/>
</dbReference>
<evidence type="ECO:0000256" key="2">
    <source>
        <dbReference type="ARBA" id="ARBA00023125"/>
    </source>
</evidence>
<evidence type="ECO:0000313" key="7">
    <source>
        <dbReference type="EMBL" id="QOL70456.1"/>
    </source>
</evidence>
<evidence type="ECO:0000259" key="4">
    <source>
        <dbReference type="PROSITE" id="PS50995"/>
    </source>
</evidence>
<accession>A0A099YBD3</accession>
<keyword evidence="1" id="KW-0805">Transcription regulation</keyword>
<dbReference type="Proteomes" id="UP001218021">
    <property type="component" value="Unassembled WGS sequence"/>
</dbReference>
<dbReference type="InterPro" id="IPR036388">
    <property type="entry name" value="WH-like_DNA-bd_sf"/>
</dbReference>
<evidence type="ECO:0000313" key="8">
    <source>
        <dbReference type="Proteomes" id="UP000030001"/>
    </source>
</evidence>
<gene>
    <name evidence="7" type="ORF">LM011_04765</name>
    <name evidence="5" type="ORF">LX03_11420</name>
    <name evidence="6" type="ORF">PO158_08105</name>
</gene>
<dbReference type="Pfam" id="PF01047">
    <property type="entry name" value="MarR"/>
    <property type="match status" value="1"/>
</dbReference>
<organism evidence="5 8">
    <name type="scientific">Limosilactobacillus mucosae</name>
    <name type="common">Lactobacillus mucosae</name>
    <dbReference type="NCBI Taxonomy" id="97478"/>
    <lineage>
        <taxon>Bacteria</taxon>
        <taxon>Bacillati</taxon>
        <taxon>Bacillota</taxon>
        <taxon>Bacilli</taxon>
        <taxon>Lactobacillales</taxon>
        <taxon>Lactobacillaceae</taxon>
        <taxon>Limosilactobacillus</taxon>
    </lineage>
</organism>
<protein>
    <submittedName>
        <fullName evidence="5">MarR family transcriptional regulator</fullName>
    </submittedName>
</protein>
<dbReference type="SMART" id="SM00347">
    <property type="entry name" value="HTH_MARR"/>
    <property type="match status" value="1"/>
</dbReference>
<dbReference type="GO" id="GO:0003677">
    <property type="term" value="F:DNA binding"/>
    <property type="evidence" value="ECO:0007669"/>
    <property type="project" value="UniProtKB-KW"/>
</dbReference>
<dbReference type="GO" id="GO:0003700">
    <property type="term" value="F:DNA-binding transcription factor activity"/>
    <property type="evidence" value="ECO:0007669"/>
    <property type="project" value="InterPro"/>
</dbReference>
<dbReference type="PROSITE" id="PS50995">
    <property type="entry name" value="HTH_MARR_2"/>
    <property type="match status" value="1"/>
</dbReference>
<dbReference type="PANTHER" id="PTHR42756">
    <property type="entry name" value="TRANSCRIPTIONAL REGULATOR, MARR"/>
    <property type="match status" value="1"/>
</dbReference>
<evidence type="ECO:0000313" key="6">
    <source>
        <dbReference type="EMBL" id="MDC2828246.1"/>
    </source>
</evidence>
<dbReference type="Proteomes" id="UP000030001">
    <property type="component" value="Unassembled WGS sequence"/>
</dbReference>
<evidence type="ECO:0000313" key="5">
    <source>
        <dbReference type="EMBL" id="KGL66188.1"/>
    </source>
</evidence>
<dbReference type="PANTHER" id="PTHR42756:SF1">
    <property type="entry name" value="TRANSCRIPTIONAL REPRESSOR OF EMRAB OPERON"/>
    <property type="match status" value="1"/>
</dbReference>
<dbReference type="PRINTS" id="PR00598">
    <property type="entry name" value="HTHMARR"/>
</dbReference>
<dbReference type="Proteomes" id="UP000593929">
    <property type="component" value="Chromosome"/>
</dbReference>
<proteinExistence type="predicted"/>
<sequence>MNDDYQEINQALVRVYNGILWVEEHELRKSMFRDLTIKEMHAIDAITMYNHQTVSQVAQKLHVSPGTMTATADRLVKKGYVERYRDEEDRRVIRLGLTHKGRVLFRAHRAFHNMMVKGFLKDMNDEELKVVRKALRNLEDFLDEHA</sequence>
<dbReference type="AlphaFoldDB" id="A0A099YBD3"/>
<reference evidence="7 9" key="2">
    <citation type="submission" date="2020-10" db="EMBL/GenBank/DDBJ databases">
        <title>Genome sequencing of Lactobacillus mucosae KCTC 21011.</title>
        <authorList>
            <person name="Kim J."/>
        </authorList>
    </citation>
    <scope>NUCLEOTIDE SEQUENCE [LARGE SCALE GENOMIC DNA]</scope>
    <source>
        <strain evidence="7 9">LM011</strain>
    </source>
</reference>
<dbReference type="InterPro" id="IPR000835">
    <property type="entry name" value="HTH_MarR-typ"/>
</dbReference>
<dbReference type="EMBL" id="JROC01000038">
    <property type="protein sequence ID" value="KGL66188.1"/>
    <property type="molecule type" value="Genomic_DNA"/>
</dbReference>
<feature type="domain" description="HTH marR-type" evidence="4">
    <location>
        <begin position="5"/>
        <end position="140"/>
    </location>
</feature>
<evidence type="ECO:0000256" key="1">
    <source>
        <dbReference type="ARBA" id="ARBA00023015"/>
    </source>
</evidence>
<reference evidence="6" key="3">
    <citation type="submission" date="2023-01" db="EMBL/GenBank/DDBJ databases">
        <title>Genome analysis of 13 Lactobacillus isolated from gut of wild boar.</title>
        <authorList>
            <person name="Papp P."/>
            <person name="Libisch B."/>
            <person name="Nagy T."/>
            <person name="Olasz F."/>
        </authorList>
    </citation>
    <scope>NUCLEOTIDE SEQUENCE</scope>
    <source>
        <strain evidence="6">F108</strain>
    </source>
</reference>
<dbReference type="EMBL" id="JAQOND010000030">
    <property type="protein sequence ID" value="MDC2828246.1"/>
    <property type="molecule type" value="Genomic_DNA"/>
</dbReference>
<name>A0A099YBD3_LIMMU</name>
<dbReference type="RefSeq" id="WP_006500455.1">
    <property type="nucleotide sequence ID" value="NZ_CABMGR010000011.1"/>
</dbReference>
<dbReference type="Gene3D" id="1.10.10.10">
    <property type="entry name" value="Winged helix-like DNA-binding domain superfamily/Winged helix DNA-binding domain"/>
    <property type="match status" value="1"/>
</dbReference>